<proteinExistence type="predicted"/>
<gene>
    <name evidence="1" type="ORF">CRENBAI_001863</name>
</gene>
<protein>
    <submittedName>
        <fullName evidence="1">Uncharacterized protein</fullName>
    </submittedName>
</protein>
<evidence type="ECO:0000313" key="2">
    <source>
        <dbReference type="Proteomes" id="UP001311232"/>
    </source>
</evidence>
<name>A0AAV9R881_9TELE</name>
<dbReference type="AlphaFoldDB" id="A0AAV9R881"/>
<reference evidence="1 2" key="1">
    <citation type="submission" date="2021-06" db="EMBL/GenBank/DDBJ databases">
        <authorList>
            <person name="Palmer J.M."/>
        </authorList>
    </citation>
    <scope>NUCLEOTIDE SEQUENCE [LARGE SCALE GENOMIC DNA]</scope>
    <source>
        <strain evidence="1 2">MEX-2019</strain>
        <tissue evidence="1">Muscle</tissue>
    </source>
</reference>
<sequence>MFGRDRLHGASKREMMVLKQDRYPTPLGALGLHPSKMFSKIHRIPPDQMLNPIKLRLMKRSNSSSQLLQSGFECHIGVKTCFSPSSAVKPDMVMVPFSEPHEEEEMLEDS</sequence>
<accession>A0AAV9R881</accession>
<comment type="caution">
    <text evidence="1">The sequence shown here is derived from an EMBL/GenBank/DDBJ whole genome shotgun (WGS) entry which is preliminary data.</text>
</comment>
<evidence type="ECO:0000313" key="1">
    <source>
        <dbReference type="EMBL" id="KAK5606023.1"/>
    </source>
</evidence>
<organism evidence="1 2">
    <name type="scientific">Crenichthys baileyi</name>
    <name type="common">White River springfish</name>
    <dbReference type="NCBI Taxonomy" id="28760"/>
    <lineage>
        <taxon>Eukaryota</taxon>
        <taxon>Metazoa</taxon>
        <taxon>Chordata</taxon>
        <taxon>Craniata</taxon>
        <taxon>Vertebrata</taxon>
        <taxon>Euteleostomi</taxon>
        <taxon>Actinopterygii</taxon>
        <taxon>Neopterygii</taxon>
        <taxon>Teleostei</taxon>
        <taxon>Neoteleostei</taxon>
        <taxon>Acanthomorphata</taxon>
        <taxon>Ovalentaria</taxon>
        <taxon>Atherinomorphae</taxon>
        <taxon>Cyprinodontiformes</taxon>
        <taxon>Goodeidae</taxon>
        <taxon>Crenichthys</taxon>
    </lineage>
</organism>
<dbReference type="EMBL" id="JAHHUM010002121">
    <property type="protein sequence ID" value="KAK5606023.1"/>
    <property type="molecule type" value="Genomic_DNA"/>
</dbReference>
<keyword evidence="2" id="KW-1185">Reference proteome</keyword>
<dbReference type="Proteomes" id="UP001311232">
    <property type="component" value="Unassembled WGS sequence"/>
</dbReference>